<dbReference type="Proteomes" id="UP000184188">
    <property type="component" value="Unassembled WGS sequence"/>
</dbReference>
<keyword evidence="4" id="KW-0804">Transcription</keyword>
<evidence type="ECO:0000313" key="9">
    <source>
        <dbReference type="Proteomes" id="UP000184188"/>
    </source>
</evidence>
<keyword evidence="2" id="KW-0479">Metal-binding</keyword>
<reference evidence="9" key="1">
    <citation type="journal article" date="2017" name="Genome Biol.">
        <title>Comparative genomics reveals high biological diversity and specific adaptations in the industrially and medically important fungal genus Aspergillus.</title>
        <authorList>
            <person name="de Vries R.P."/>
            <person name="Riley R."/>
            <person name="Wiebenga A."/>
            <person name="Aguilar-Osorio G."/>
            <person name="Amillis S."/>
            <person name="Uchima C.A."/>
            <person name="Anderluh G."/>
            <person name="Asadollahi M."/>
            <person name="Askin M."/>
            <person name="Barry K."/>
            <person name="Battaglia E."/>
            <person name="Bayram O."/>
            <person name="Benocci T."/>
            <person name="Braus-Stromeyer S.A."/>
            <person name="Caldana C."/>
            <person name="Canovas D."/>
            <person name="Cerqueira G.C."/>
            <person name="Chen F."/>
            <person name="Chen W."/>
            <person name="Choi C."/>
            <person name="Clum A."/>
            <person name="Dos Santos R.A."/>
            <person name="Damasio A.R."/>
            <person name="Diallinas G."/>
            <person name="Emri T."/>
            <person name="Fekete E."/>
            <person name="Flipphi M."/>
            <person name="Freyberg S."/>
            <person name="Gallo A."/>
            <person name="Gournas C."/>
            <person name="Habgood R."/>
            <person name="Hainaut M."/>
            <person name="Harispe M.L."/>
            <person name="Henrissat B."/>
            <person name="Hilden K.S."/>
            <person name="Hope R."/>
            <person name="Hossain A."/>
            <person name="Karabika E."/>
            <person name="Karaffa L."/>
            <person name="Karanyi Z."/>
            <person name="Krasevec N."/>
            <person name="Kuo A."/>
            <person name="Kusch H."/>
            <person name="LaButti K."/>
            <person name="Lagendijk E.L."/>
            <person name="Lapidus A."/>
            <person name="Levasseur A."/>
            <person name="Lindquist E."/>
            <person name="Lipzen A."/>
            <person name="Logrieco A.F."/>
            <person name="MacCabe A."/>
            <person name="Maekelae M.R."/>
            <person name="Malavazi I."/>
            <person name="Melin P."/>
            <person name="Meyer V."/>
            <person name="Mielnichuk N."/>
            <person name="Miskei M."/>
            <person name="Molnar A.P."/>
            <person name="Mule G."/>
            <person name="Ngan C.Y."/>
            <person name="Orejas M."/>
            <person name="Orosz E."/>
            <person name="Ouedraogo J.P."/>
            <person name="Overkamp K.M."/>
            <person name="Park H.-S."/>
            <person name="Perrone G."/>
            <person name="Piumi F."/>
            <person name="Punt P.J."/>
            <person name="Ram A.F."/>
            <person name="Ramon A."/>
            <person name="Rauscher S."/>
            <person name="Record E."/>
            <person name="Riano-Pachon D.M."/>
            <person name="Robert V."/>
            <person name="Roehrig J."/>
            <person name="Ruller R."/>
            <person name="Salamov A."/>
            <person name="Salih N.S."/>
            <person name="Samson R.A."/>
            <person name="Sandor E."/>
            <person name="Sanguinetti M."/>
            <person name="Schuetze T."/>
            <person name="Sepcic K."/>
            <person name="Shelest E."/>
            <person name="Sherlock G."/>
            <person name="Sophianopoulou V."/>
            <person name="Squina F.M."/>
            <person name="Sun H."/>
            <person name="Susca A."/>
            <person name="Todd R.B."/>
            <person name="Tsang A."/>
            <person name="Unkles S.E."/>
            <person name="van de Wiele N."/>
            <person name="van Rossen-Uffink D."/>
            <person name="Oliveira J.V."/>
            <person name="Vesth T.C."/>
            <person name="Visser J."/>
            <person name="Yu J.-H."/>
            <person name="Zhou M."/>
            <person name="Andersen M.R."/>
            <person name="Archer D.B."/>
            <person name="Baker S.E."/>
            <person name="Benoit I."/>
            <person name="Brakhage A.A."/>
            <person name="Braus G.H."/>
            <person name="Fischer R."/>
            <person name="Frisvad J.C."/>
            <person name="Goldman G.H."/>
            <person name="Houbraken J."/>
            <person name="Oakley B."/>
            <person name="Pocsi I."/>
            <person name="Scazzocchio C."/>
            <person name="Seiboth B."/>
            <person name="vanKuyk P.A."/>
            <person name="Wortman J."/>
            <person name="Dyer P.S."/>
            <person name="Grigoriev I.V."/>
        </authorList>
    </citation>
    <scope>NUCLEOTIDE SEQUENCE [LARGE SCALE GENOMIC DNA]</scope>
    <source>
        <strain evidence="9">CBS 506.65</strain>
    </source>
</reference>
<keyword evidence="3" id="KW-0805">Transcription regulation</keyword>
<dbReference type="AlphaFoldDB" id="A0A1L9S786"/>
<evidence type="ECO:0000256" key="5">
    <source>
        <dbReference type="ARBA" id="ARBA00023242"/>
    </source>
</evidence>
<feature type="compositionally biased region" description="Polar residues" evidence="6">
    <location>
        <begin position="20"/>
        <end position="30"/>
    </location>
</feature>
<dbReference type="RefSeq" id="XP_022577545.1">
    <property type="nucleotide sequence ID" value="XM_022724091.1"/>
</dbReference>
<evidence type="ECO:0000256" key="1">
    <source>
        <dbReference type="ARBA" id="ARBA00004123"/>
    </source>
</evidence>
<dbReference type="InterPro" id="IPR007219">
    <property type="entry name" value="XnlR_reg_dom"/>
</dbReference>
<proteinExistence type="predicted"/>
<dbReference type="CDD" id="cd12148">
    <property type="entry name" value="fungal_TF_MHR"/>
    <property type="match status" value="1"/>
</dbReference>
<feature type="region of interest" description="Disordered" evidence="6">
    <location>
        <begin position="95"/>
        <end position="116"/>
    </location>
</feature>
<accession>A0A1L9S786</accession>
<dbReference type="GO" id="GO:0008270">
    <property type="term" value="F:zinc ion binding"/>
    <property type="evidence" value="ECO:0007669"/>
    <property type="project" value="InterPro"/>
</dbReference>
<feature type="domain" description="Xylanolytic transcriptional activator regulatory" evidence="7">
    <location>
        <begin position="268"/>
        <end position="342"/>
    </location>
</feature>
<evidence type="ECO:0000256" key="2">
    <source>
        <dbReference type="ARBA" id="ARBA00022723"/>
    </source>
</evidence>
<dbReference type="GO" id="GO:0003677">
    <property type="term" value="F:DNA binding"/>
    <property type="evidence" value="ECO:0007669"/>
    <property type="project" value="InterPro"/>
</dbReference>
<evidence type="ECO:0000313" key="8">
    <source>
        <dbReference type="EMBL" id="OJJ43035.1"/>
    </source>
</evidence>
<dbReference type="SMART" id="SM00906">
    <property type="entry name" value="Fungal_trans"/>
    <property type="match status" value="1"/>
</dbReference>
<keyword evidence="9" id="KW-1185">Reference proteome</keyword>
<protein>
    <recommendedName>
        <fullName evidence="7">Xylanolytic transcriptional activator regulatory domain-containing protein</fullName>
    </recommendedName>
</protein>
<dbReference type="GO" id="GO:0005634">
    <property type="term" value="C:nucleus"/>
    <property type="evidence" value="ECO:0007669"/>
    <property type="project" value="UniProtKB-SubCell"/>
</dbReference>
<sequence length="682" mass="77122">MERLRTLEALVTELNGQLEQAHSTANSVAGSSPGLDRNAEHQQRSSSSPASEASSFQKQFGRLVLEDANRSRYISSSFWSRVSDELDVLKMETHGLAGDDSDTSEDEEEPAVDRAELESTPLERHAFLFRHNLGLSGSKLSDFRPLPSQIPFLLEVFAENVNLPLQILHMPTITRMVRDLRGSDEASLTPSNEALMLSIYYAAITSMEEDDVMTNFGSSKQDLNVKYRRGLEYALAAADFLNEPDLVLVQALAIFLCLLRRHESPRFVWMMMGLLIRMAQALGLQRDGSHFPHLSPYEIEMRRRAWWCVCMLDIRASEDQGTEFTITDGSFDTRLPLNINDSDIGPESAQAPAERQGLTDMSFALMSFSTCGHVRQMMALTGKEDTGLDRQSQLLNAMYEHLQQEYLQYASESCRVIHWVAVTITQLVVAKMTLYIYLPVLFFSPSDRFSDEVRAKLLTAAIEVAEYNHALNAEPRCRQWRWGYQTYTHWHAIVYLLIDVSRRPWSPMVERAWVALHSSWLIPAQSYTDKSRRIWVPLRKLMSKARKHRQAELARINRDPAVAEQLERDDRRIPVPASPGPFPAGSDAVQLFRERWRQLVAGGVVSIDNQVVHSNQPIMSGVGLYPGNPPAPPLPPTAPADWFGPGMADFVPCLWPEDSGDVGDEVDWYNWVESARSIEPNI</sequence>
<dbReference type="GeneID" id="34610556"/>
<name>A0A1L9S786_9EURO</name>
<evidence type="ECO:0000256" key="4">
    <source>
        <dbReference type="ARBA" id="ARBA00023163"/>
    </source>
</evidence>
<evidence type="ECO:0000256" key="6">
    <source>
        <dbReference type="SAM" id="MobiDB-lite"/>
    </source>
</evidence>
<dbReference type="InterPro" id="IPR050613">
    <property type="entry name" value="Sec_Metabolite_Reg"/>
</dbReference>
<dbReference type="GO" id="GO:0006351">
    <property type="term" value="P:DNA-templated transcription"/>
    <property type="evidence" value="ECO:0007669"/>
    <property type="project" value="InterPro"/>
</dbReference>
<keyword evidence="5" id="KW-0539">Nucleus</keyword>
<dbReference type="STRING" id="1073090.A0A1L9S786"/>
<dbReference type="EMBL" id="KV878354">
    <property type="protein sequence ID" value="OJJ43035.1"/>
    <property type="molecule type" value="Genomic_DNA"/>
</dbReference>
<feature type="compositionally biased region" description="Low complexity" evidence="6">
    <location>
        <begin position="45"/>
        <end position="54"/>
    </location>
</feature>
<gene>
    <name evidence="8" type="ORF">ASPZODRAFT_136578</name>
</gene>
<evidence type="ECO:0000256" key="3">
    <source>
        <dbReference type="ARBA" id="ARBA00023015"/>
    </source>
</evidence>
<dbReference type="Pfam" id="PF04082">
    <property type="entry name" value="Fungal_trans"/>
    <property type="match status" value="1"/>
</dbReference>
<dbReference type="PANTHER" id="PTHR31001:SF50">
    <property type="entry name" value="ZN(II)2CYS6 TRANSCRIPTION FACTOR (EUROFUNG)"/>
    <property type="match status" value="1"/>
</dbReference>
<dbReference type="VEuPathDB" id="FungiDB:ASPZODRAFT_136578"/>
<organism evidence="8 9">
    <name type="scientific">Penicilliopsis zonata CBS 506.65</name>
    <dbReference type="NCBI Taxonomy" id="1073090"/>
    <lineage>
        <taxon>Eukaryota</taxon>
        <taxon>Fungi</taxon>
        <taxon>Dikarya</taxon>
        <taxon>Ascomycota</taxon>
        <taxon>Pezizomycotina</taxon>
        <taxon>Eurotiomycetes</taxon>
        <taxon>Eurotiomycetidae</taxon>
        <taxon>Eurotiales</taxon>
        <taxon>Aspergillaceae</taxon>
        <taxon>Penicilliopsis</taxon>
    </lineage>
</organism>
<comment type="subcellular location">
    <subcellularLocation>
        <location evidence="1">Nucleus</location>
    </subcellularLocation>
</comment>
<dbReference type="OrthoDB" id="3989227at2759"/>
<dbReference type="PANTHER" id="PTHR31001">
    <property type="entry name" value="UNCHARACTERIZED TRANSCRIPTIONAL REGULATORY PROTEIN"/>
    <property type="match status" value="1"/>
</dbReference>
<feature type="region of interest" description="Disordered" evidence="6">
    <location>
        <begin position="20"/>
        <end position="54"/>
    </location>
</feature>
<evidence type="ECO:0000259" key="7">
    <source>
        <dbReference type="SMART" id="SM00906"/>
    </source>
</evidence>
<feature type="compositionally biased region" description="Acidic residues" evidence="6">
    <location>
        <begin position="99"/>
        <end position="110"/>
    </location>
</feature>